<dbReference type="PANTHER" id="PTHR46401:SF2">
    <property type="entry name" value="GLYCOSYLTRANSFERASE WBBK-RELATED"/>
    <property type="match status" value="1"/>
</dbReference>
<evidence type="ECO:0000259" key="3">
    <source>
        <dbReference type="Pfam" id="PF13439"/>
    </source>
</evidence>
<keyword evidence="1 4" id="KW-0808">Transferase</keyword>
<dbReference type="GO" id="GO:0009103">
    <property type="term" value="P:lipopolysaccharide biosynthetic process"/>
    <property type="evidence" value="ECO:0007669"/>
    <property type="project" value="TreeGrafter"/>
</dbReference>
<dbReference type="CDD" id="cd03801">
    <property type="entry name" value="GT4_PimA-like"/>
    <property type="match status" value="1"/>
</dbReference>
<dbReference type="Proteomes" id="UP000005615">
    <property type="component" value="Unassembled WGS sequence"/>
</dbReference>
<sequence length="412" mass="45898">MTKPLKIALTSYRSHPFSGGQGVYISALSKALVEQGLQVDVISGPPYPNLDERVGLVKLPSMDLYEHGLRSLRWHHLHSYSNVVEWLSKLTGGFAEPYTFGRRLRRYFATHKPHYDLIHDNQSLCRGLLDVERMGYPVVATIHHPISSDLRLALQAEPVWWRRLFLRRWHSFLRMQIPVARALKRIFAVSESARADVEREFGIDSGRMVVTGIGTDTDLFKPLPGRVKDLNRIMITASSDTALKGVVYAIQAFAVLREQFPNLRLRLIGKLKPEGEAQKLINRLDLAAAIDNHSRVSQEDLVAFYNEASVFVSPSLYEGFGLPAAEAMASGTAVVVTNGGALPEVVGNDGVVVPSGDSQALAAAVADVLRDPERRIALEQRGRDRIVKEFSWAACARRTEHEYKAVLANADR</sequence>
<keyword evidence="5" id="KW-1185">Reference proteome</keyword>
<dbReference type="GO" id="GO:0016757">
    <property type="term" value="F:glycosyltransferase activity"/>
    <property type="evidence" value="ECO:0007669"/>
    <property type="project" value="InterPro"/>
</dbReference>
<dbReference type="InterPro" id="IPR028098">
    <property type="entry name" value="Glyco_trans_4-like_N"/>
</dbReference>
<dbReference type="PANTHER" id="PTHR46401">
    <property type="entry name" value="GLYCOSYLTRANSFERASE WBBK-RELATED"/>
    <property type="match status" value="1"/>
</dbReference>
<name>F3KYT8_9GAMM</name>
<protein>
    <submittedName>
        <fullName evidence="4">Putative glycosyl transferase</fullName>
    </submittedName>
</protein>
<dbReference type="SUPFAM" id="SSF53756">
    <property type="entry name" value="UDP-Glycosyltransferase/glycogen phosphorylase"/>
    <property type="match status" value="1"/>
</dbReference>
<dbReference type="EMBL" id="AEIG01000006">
    <property type="protein sequence ID" value="EGG30761.1"/>
    <property type="molecule type" value="Genomic_DNA"/>
</dbReference>
<dbReference type="Gene3D" id="3.40.50.2000">
    <property type="entry name" value="Glycogen Phosphorylase B"/>
    <property type="match status" value="2"/>
</dbReference>
<feature type="domain" description="Glycosyl transferase family 1" evidence="2">
    <location>
        <begin position="232"/>
        <end position="384"/>
    </location>
</feature>
<gene>
    <name evidence="4" type="ORF">IMCC3088_2342</name>
</gene>
<evidence type="ECO:0000256" key="1">
    <source>
        <dbReference type="ARBA" id="ARBA00022679"/>
    </source>
</evidence>
<accession>F3KYT8</accession>
<dbReference type="AlphaFoldDB" id="F3KYT8"/>
<dbReference type="Pfam" id="PF00534">
    <property type="entry name" value="Glycos_transf_1"/>
    <property type="match status" value="1"/>
</dbReference>
<dbReference type="eggNOG" id="COG0438">
    <property type="taxonomic scope" value="Bacteria"/>
</dbReference>
<proteinExistence type="predicted"/>
<organism evidence="4 5">
    <name type="scientific">Aequoribacter fuscus</name>
    <dbReference type="NCBI Taxonomy" id="2518989"/>
    <lineage>
        <taxon>Bacteria</taxon>
        <taxon>Pseudomonadati</taxon>
        <taxon>Pseudomonadota</taxon>
        <taxon>Gammaproteobacteria</taxon>
        <taxon>Cellvibrionales</taxon>
        <taxon>Halieaceae</taxon>
        <taxon>Aequoribacter</taxon>
    </lineage>
</organism>
<feature type="domain" description="Glycosyltransferase subfamily 4-like N-terminal" evidence="3">
    <location>
        <begin position="19"/>
        <end position="218"/>
    </location>
</feature>
<dbReference type="STRING" id="2518989.IMCC3088_2342"/>
<reference evidence="4 5" key="1">
    <citation type="journal article" date="2011" name="J. Bacteriol.">
        <title>Genome sequence of strain IMCC3088, a proteorhodopsin-containing marine bacterium belonging to the OM60/NOR5 clade.</title>
        <authorList>
            <person name="Jang Y."/>
            <person name="Oh H.M."/>
            <person name="Kang I."/>
            <person name="Lee K."/>
            <person name="Yang S.J."/>
            <person name="Cho J.C."/>
        </authorList>
    </citation>
    <scope>NUCLEOTIDE SEQUENCE [LARGE SCALE GENOMIC DNA]</scope>
    <source>
        <strain evidence="4 5">IMCC3088</strain>
    </source>
</reference>
<dbReference type="RefSeq" id="WP_009574570.1">
    <property type="nucleotide sequence ID" value="NZ_AEIG01000006.1"/>
</dbReference>
<dbReference type="Pfam" id="PF13439">
    <property type="entry name" value="Glyco_transf_4"/>
    <property type="match status" value="1"/>
</dbReference>
<comment type="caution">
    <text evidence="4">The sequence shown here is derived from an EMBL/GenBank/DDBJ whole genome shotgun (WGS) entry which is preliminary data.</text>
</comment>
<evidence type="ECO:0000259" key="2">
    <source>
        <dbReference type="Pfam" id="PF00534"/>
    </source>
</evidence>
<dbReference type="InterPro" id="IPR001296">
    <property type="entry name" value="Glyco_trans_1"/>
</dbReference>
<evidence type="ECO:0000313" key="5">
    <source>
        <dbReference type="Proteomes" id="UP000005615"/>
    </source>
</evidence>
<evidence type="ECO:0000313" key="4">
    <source>
        <dbReference type="EMBL" id="EGG30761.1"/>
    </source>
</evidence>